<feature type="signal peptide" evidence="2">
    <location>
        <begin position="1"/>
        <end position="23"/>
    </location>
</feature>
<proteinExistence type="predicted"/>
<dbReference type="eggNOG" id="COG1422">
    <property type="taxonomic scope" value="Bacteria"/>
</dbReference>
<comment type="caution">
    <text evidence="3">The sequence shown here is derived from an EMBL/GenBank/DDBJ whole genome shotgun (WGS) entry which is preliminary data.</text>
</comment>
<gene>
    <name evidence="3" type="ORF">HMPREF0179_03065</name>
</gene>
<evidence type="ECO:0000313" key="4">
    <source>
        <dbReference type="Proteomes" id="UP000006034"/>
    </source>
</evidence>
<keyword evidence="4" id="KW-1185">Reference proteome</keyword>
<keyword evidence="2" id="KW-0732">Signal</keyword>
<dbReference type="AlphaFoldDB" id="E5YA47"/>
<keyword evidence="1" id="KW-0175">Coiled coil</keyword>
<reference evidence="3 4" key="2">
    <citation type="submission" date="2013-04" db="EMBL/GenBank/DDBJ databases">
        <title>The Genome Sequence of Bilophila wadsworthia 3_1_6.</title>
        <authorList>
            <consortium name="The Broad Institute Genomics Platform"/>
            <person name="Earl A."/>
            <person name="Ward D."/>
            <person name="Feldgarden M."/>
            <person name="Gevers D."/>
            <person name="Sibley C."/>
            <person name="Strauss J."/>
            <person name="Allen-Vercoe E."/>
            <person name="Walker B."/>
            <person name="Young S."/>
            <person name="Zeng Q."/>
            <person name="Gargeya S."/>
            <person name="Fitzgerald M."/>
            <person name="Haas B."/>
            <person name="Abouelleil A."/>
            <person name="Allen A.W."/>
            <person name="Alvarado L."/>
            <person name="Arachchi H.M."/>
            <person name="Berlin A.M."/>
            <person name="Chapman S.B."/>
            <person name="Gainer-Dewar J."/>
            <person name="Goldberg J."/>
            <person name="Griggs A."/>
            <person name="Gujja S."/>
            <person name="Hansen M."/>
            <person name="Howarth C."/>
            <person name="Imamovic A."/>
            <person name="Ireland A."/>
            <person name="Larimer J."/>
            <person name="McCowan C."/>
            <person name="Murphy C."/>
            <person name="Pearson M."/>
            <person name="Poon T.W."/>
            <person name="Priest M."/>
            <person name="Roberts A."/>
            <person name="Saif S."/>
            <person name="Shea T."/>
            <person name="Sisk P."/>
            <person name="Sykes S."/>
            <person name="Wortman J."/>
            <person name="Nusbaum C."/>
            <person name="Birren B."/>
        </authorList>
    </citation>
    <scope>NUCLEOTIDE SEQUENCE [LARGE SCALE GENOMIC DNA]</scope>
    <source>
        <strain evidence="3 4">3_1_6</strain>
    </source>
</reference>
<evidence type="ECO:0000313" key="3">
    <source>
        <dbReference type="EMBL" id="EFV43161.2"/>
    </source>
</evidence>
<sequence>MKTAVLSATLGIALIAFSGMSLASDDFAGGCKRKEQAIETKMEYARKHGNQEQLRGLEEALSQVRRWCSDGTLRSKAELNILEKQDKVKERQAELDKAVTEGKGEKKIAKLQRKLGEAKEELAQAVAKRDALAQ</sequence>
<organism evidence="3 4">
    <name type="scientific">Bilophila wadsworthia (strain 3_1_6)</name>
    <dbReference type="NCBI Taxonomy" id="563192"/>
    <lineage>
        <taxon>Bacteria</taxon>
        <taxon>Pseudomonadati</taxon>
        <taxon>Thermodesulfobacteriota</taxon>
        <taxon>Desulfovibrionia</taxon>
        <taxon>Desulfovibrionales</taxon>
        <taxon>Desulfovibrionaceae</taxon>
        <taxon>Bilophila</taxon>
    </lineage>
</organism>
<reference evidence="3 4" key="1">
    <citation type="submission" date="2010-10" db="EMBL/GenBank/DDBJ databases">
        <authorList>
            <consortium name="The Broad Institute Genome Sequencing Platform"/>
            <person name="Ward D."/>
            <person name="Earl A."/>
            <person name="Feldgarden M."/>
            <person name="Young S.K."/>
            <person name="Gargeya S."/>
            <person name="Zeng Q."/>
            <person name="Alvarado L."/>
            <person name="Berlin A."/>
            <person name="Bochicchio J."/>
            <person name="Chapman S.B."/>
            <person name="Chen Z."/>
            <person name="Freedman E."/>
            <person name="Gellesch M."/>
            <person name="Goldberg J."/>
            <person name="Griggs A."/>
            <person name="Gujja S."/>
            <person name="Heilman E."/>
            <person name="Heiman D."/>
            <person name="Howarth C."/>
            <person name="Mehta T."/>
            <person name="Neiman D."/>
            <person name="Pearson M."/>
            <person name="Roberts A."/>
            <person name="Saif S."/>
            <person name="Shea T."/>
            <person name="Shenoy N."/>
            <person name="Sisk P."/>
            <person name="Stolte C."/>
            <person name="Sykes S."/>
            <person name="White J."/>
            <person name="Yandava C."/>
            <person name="Allen-Vercoe E."/>
            <person name="Sibley C."/>
            <person name="Ambrose C.E."/>
            <person name="Strauss J."/>
            <person name="Daigneault M."/>
            <person name="Haas B."/>
            <person name="Nusbaum C."/>
            <person name="Birren B."/>
        </authorList>
    </citation>
    <scope>NUCLEOTIDE SEQUENCE [LARGE SCALE GENOMIC DNA]</scope>
    <source>
        <strain evidence="3 4">3_1_6</strain>
    </source>
</reference>
<dbReference type="EMBL" id="ADCP02000001">
    <property type="protein sequence ID" value="EFV43161.2"/>
    <property type="molecule type" value="Genomic_DNA"/>
</dbReference>
<accession>E5YA47</accession>
<evidence type="ECO:0008006" key="5">
    <source>
        <dbReference type="Google" id="ProtNLM"/>
    </source>
</evidence>
<dbReference type="Pfam" id="PF06476">
    <property type="entry name" value="DUF1090"/>
    <property type="match status" value="1"/>
</dbReference>
<dbReference type="HOGENOM" id="CLU_139075_0_1_7"/>
<protein>
    <recommendedName>
        <fullName evidence="5">DUF1090 domain-containing protein</fullName>
    </recommendedName>
</protein>
<name>E5YA47_BILW3</name>
<evidence type="ECO:0000256" key="1">
    <source>
        <dbReference type="SAM" id="Coils"/>
    </source>
</evidence>
<evidence type="ECO:0000256" key="2">
    <source>
        <dbReference type="SAM" id="SignalP"/>
    </source>
</evidence>
<dbReference type="Proteomes" id="UP000006034">
    <property type="component" value="Unassembled WGS sequence"/>
</dbReference>
<feature type="coiled-coil region" evidence="1">
    <location>
        <begin position="101"/>
        <end position="128"/>
    </location>
</feature>
<feature type="chain" id="PRO_5003203395" description="DUF1090 domain-containing protein" evidence="2">
    <location>
        <begin position="24"/>
        <end position="134"/>
    </location>
</feature>
<dbReference type="InterPro" id="IPR009468">
    <property type="entry name" value="DUF1090"/>
</dbReference>